<feature type="compositionally biased region" description="Low complexity" evidence="1">
    <location>
        <begin position="71"/>
        <end position="86"/>
    </location>
</feature>
<dbReference type="Proteomes" id="UP001302745">
    <property type="component" value="Unassembled WGS sequence"/>
</dbReference>
<keyword evidence="3" id="KW-1185">Reference proteome</keyword>
<evidence type="ECO:0000256" key="1">
    <source>
        <dbReference type="SAM" id="MobiDB-lite"/>
    </source>
</evidence>
<evidence type="ECO:0000313" key="2">
    <source>
        <dbReference type="EMBL" id="KAK4153201.1"/>
    </source>
</evidence>
<evidence type="ECO:0000313" key="3">
    <source>
        <dbReference type="Proteomes" id="UP001302745"/>
    </source>
</evidence>
<gene>
    <name evidence="2" type="ORF">C8A00DRAFT_34090</name>
</gene>
<sequence>MEINPAVVSTQDEAAALANRLNELSIQRPGHMHQDYAHFIRLPGTNELKILEYAGHGGKANRTRSAAPRPGSNTQSQSQNTNGQNQPRRGDQNPSGGNDGKDADDSDGDDRRRRGPLAEVAEHSLPHLRSLDRVLQTTDPEISRDIRWLKIDSHHDLMLLYHLVSLERLQHPWQAVLERARHNLEEGTRRKQAMLRYYHRTMAGKPLEYVDPFIALLQDVEVRDGNLARFLDQHRRLILASGAGAGAADFQRDVQKRLNSFCSMQNDEFFWWAERAIMRVLSQFDAQSGDREEPPDGRFFMPGITERLIGIVKSIYTQAWAHCSTLSAESRGSPSEVMKHVHSFIRKSLAEDERTRQSTDLAVVVHCFVGKVSLDVAKRIFRALKTGTTECATDDGLEIPKILRHSRARGGLLKDTYKIWLVASPNSDPTFRAAGFVEADPGPLVAYQQHAEQQQQQPPVNLDELSRVCAAVHERLRPVDLPVALFFSATFPEPGTPHLLVFKGQWLIKVVSISPQEMEGMGWRGPGPYGGGVQQTYARFYVDRLEDGGIPVLISMEEDVLGGFTPAGRFVSWKDAVEDGKDE</sequence>
<organism evidence="2 3">
    <name type="scientific">Chaetomidium leptoderma</name>
    <dbReference type="NCBI Taxonomy" id="669021"/>
    <lineage>
        <taxon>Eukaryota</taxon>
        <taxon>Fungi</taxon>
        <taxon>Dikarya</taxon>
        <taxon>Ascomycota</taxon>
        <taxon>Pezizomycotina</taxon>
        <taxon>Sordariomycetes</taxon>
        <taxon>Sordariomycetidae</taxon>
        <taxon>Sordariales</taxon>
        <taxon>Chaetomiaceae</taxon>
        <taxon>Chaetomidium</taxon>
    </lineage>
</organism>
<protein>
    <submittedName>
        <fullName evidence="2">Uncharacterized protein</fullName>
    </submittedName>
</protein>
<feature type="region of interest" description="Disordered" evidence="1">
    <location>
        <begin position="57"/>
        <end position="113"/>
    </location>
</feature>
<dbReference type="EMBL" id="MU856948">
    <property type="protein sequence ID" value="KAK4153201.1"/>
    <property type="molecule type" value="Genomic_DNA"/>
</dbReference>
<reference evidence="2" key="1">
    <citation type="journal article" date="2023" name="Mol. Phylogenet. Evol.">
        <title>Genome-scale phylogeny and comparative genomics of the fungal order Sordariales.</title>
        <authorList>
            <person name="Hensen N."/>
            <person name="Bonometti L."/>
            <person name="Westerberg I."/>
            <person name="Brannstrom I.O."/>
            <person name="Guillou S."/>
            <person name="Cros-Aarteil S."/>
            <person name="Calhoun S."/>
            <person name="Haridas S."/>
            <person name="Kuo A."/>
            <person name="Mondo S."/>
            <person name="Pangilinan J."/>
            <person name="Riley R."/>
            <person name="LaButti K."/>
            <person name="Andreopoulos B."/>
            <person name="Lipzen A."/>
            <person name="Chen C."/>
            <person name="Yan M."/>
            <person name="Daum C."/>
            <person name="Ng V."/>
            <person name="Clum A."/>
            <person name="Steindorff A."/>
            <person name="Ohm R.A."/>
            <person name="Martin F."/>
            <person name="Silar P."/>
            <person name="Natvig D.O."/>
            <person name="Lalanne C."/>
            <person name="Gautier V."/>
            <person name="Ament-Velasquez S.L."/>
            <person name="Kruys A."/>
            <person name="Hutchinson M.I."/>
            <person name="Powell A.J."/>
            <person name="Barry K."/>
            <person name="Miller A.N."/>
            <person name="Grigoriev I.V."/>
            <person name="Debuchy R."/>
            <person name="Gladieux P."/>
            <person name="Hiltunen Thoren M."/>
            <person name="Johannesson H."/>
        </authorList>
    </citation>
    <scope>NUCLEOTIDE SEQUENCE</scope>
    <source>
        <strain evidence="2">CBS 538.74</strain>
    </source>
</reference>
<name>A0AAN6ZY72_9PEZI</name>
<accession>A0AAN6ZY72</accession>
<reference evidence="2" key="2">
    <citation type="submission" date="2023-05" db="EMBL/GenBank/DDBJ databases">
        <authorList>
            <consortium name="Lawrence Berkeley National Laboratory"/>
            <person name="Steindorff A."/>
            <person name="Hensen N."/>
            <person name="Bonometti L."/>
            <person name="Westerberg I."/>
            <person name="Brannstrom I.O."/>
            <person name="Guillou S."/>
            <person name="Cros-Aarteil S."/>
            <person name="Calhoun S."/>
            <person name="Haridas S."/>
            <person name="Kuo A."/>
            <person name="Mondo S."/>
            <person name="Pangilinan J."/>
            <person name="Riley R."/>
            <person name="Labutti K."/>
            <person name="Andreopoulos B."/>
            <person name="Lipzen A."/>
            <person name="Chen C."/>
            <person name="Yanf M."/>
            <person name="Daum C."/>
            <person name="Ng V."/>
            <person name="Clum A."/>
            <person name="Ohm R."/>
            <person name="Martin F."/>
            <person name="Silar P."/>
            <person name="Natvig D."/>
            <person name="Lalanne C."/>
            <person name="Gautier V."/>
            <person name="Ament-Velasquez S.L."/>
            <person name="Kruys A."/>
            <person name="Hutchinson M.I."/>
            <person name="Powell A.J."/>
            <person name="Barry K."/>
            <person name="Miller A.N."/>
            <person name="Grigoriev I.V."/>
            <person name="Debuchy R."/>
            <person name="Gladieux P."/>
            <person name="Thoren M.H."/>
            <person name="Johannesson H."/>
        </authorList>
    </citation>
    <scope>NUCLEOTIDE SEQUENCE</scope>
    <source>
        <strain evidence="2">CBS 538.74</strain>
    </source>
</reference>
<comment type="caution">
    <text evidence="2">The sequence shown here is derived from an EMBL/GenBank/DDBJ whole genome shotgun (WGS) entry which is preliminary data.</text>
</comment>
<proteinExistence type="predicted"/>
<dbReference type="AlphaFoldDB" id="A0AAN6ZY72"/>